<dbReference type="Proteomes" id="UP000598775">
    <property type="component" value="Unassembled WGS sequence"/>
</dbReference>
<organism evidence="1 2">
    <name type="scientific">Subtercola lobariae</name>
    <dbReference type="NCBI Taxonomy" id="1588641"/>
    <lineage>
        <taxon>Bacteria</taxon>
        <taxon>Bacillati</taxon>
        <taxon>Actinomycetota</taxon>
        <taxon>Actinomycetes</taxon>
        <taxon>Micrococcales</taxon>
        <taxon>Microbacteriaceae</taxon>
        <taxon>Subtercola</taxon>
    </lineage>
</organism>
<evidence type="ECO:0000313" key="1">
    <source>
        <dbReference type="EMBL" id="GGF35895.1"/>
    </source>
</evidence>
<comment type="caution">
    <text evidence="1">The sequence shown here is derived from an EMBL/GenBank/DDBJ whole genome shotgun (WGS) entry which is preliminary data.</text>
</comment>
<proteinExistence type="predicted"/>
<gene>
    <name evidence="1" type="ORF">GCM10011399_31100</name>
</gene>
<keyword evidence="2" id="KW-1185">Reference proteome</keyword>
<protein>
    <submittedName>
        <fullName evidence="1">Uncharacterized protein</fullName>
    </submittedName>
</protein>
<accession>A0A917BD89</accession>
<sequence length="99" mass="9026">MATRPVASIDELMGLSVEPSSSGAVKRALNGFAAHGGGVGEVVGVGGEAGAGGADAAVMAGLGAADVPPPGGVAAEGVGVAGSAGVPGALMSGCWRAGR</sequence>
<dbReference type="EMBL" id="BMGP01000006">
    <property type="protein sequence ID" value="GGF35895.1"/>
    <property type="molecule type" value="Genomic_DNA"/>
</dbReference>
<dbReference type="AlphaFoldDB" id="A0A917BD89"/>
<reference evidence="1 2" key="1">
    <citation type="journal article" date="2014" name="Int. J. Syst. Evol. Microbiol.">
        <title>Complete genome sequence of Corynebacterium casei LMG S-19264T (=DSM 44701T), isolated from a smear-ripened cheese.</title>
        <authorList>
            <consortium name="US DOE Joint Genome Institute (JGI-PGF)"/>
            <person name="Walter F."/>
            <person name="Albersmeier A."/>
            <person name="Kalinowski J."/>
            <person name="Ruckert C."/>
        </authorList>
    </citation>
    <scope>NUCLEOTIDE SEQUENCE [LARGE SCALE GENOMIC DNA]</scope>
    <source>
        <strain evidence="1 2">CGMCC 1.12976</strain>
    </source>
</reference>
<evidence type="ECO:0000313" key="2">
    <source>
        <dbReference type="Proteomes" id="UP000598775"/>
    </source>
</evidence>
<name>A0A917BD89_9MICO</name>